<dbReference type="Proteomes" id="UP000001137">
    <property type="component" value="Chromosome"/>
</dbReference>
<dbReference type="Pfam" id="PF09754">
    <property type="entry name" value="PAC2"/>
    <property type="match status" value="1"/>
</dbReference>
<proteinExistence type="predicted"/>
<dbReference type="eggNOG" id="arCOG00347">
    <property type="taxonomic scope" value="Archaea"/>
</dbReference>
<organism evidence="1 2">
    <name type="scientific">Caldivirga maquilingensis (strain ATCC 700844 / DSM 13496 / JCM 10307 / IC-167)</name>
    <dbReference type="NCBI Taxonomy" id="397948"/>
    <lineage>
        <taxon>Archaea</taxon>
        <taxon>Thermoproteota</taxon>
        <taxon>Thermoprotei</taxon>
        <taxon>Thermoproteales</taxon>
        <taxon>Thermoproteaceae</taxon>
        <taxon>Caldivirga</taxon>
    </lineage>
</organism>
<dbReference type="PANTHER" id="PTHR35610">
    <property type="entry name" value="3-ISOPROPYLMALATE DEHYDRATASE-RELATED"/>
    <property type="match status" value="1"/>
</dbReference>
<dbReference type="SUPFAM" id="SSF159659">
    <property type="entry name" value="Cgl1923-like"/>
    <property type="match status" value="2"/>
</dbReference>
<dbReference type="KEGG" id="cma:Cmaq_1550"/>
<dbReference type="HOGENOM" id="CLU_1006924_0_0_2"/>
<gene>
    <name evidence="1" type="ordered locus">Cmaq_1550</name>
</gene>
<reference evidence="1 2" key="1">
    <citation type="submission" date="2007-10" db="EMBL/GenBank/DDBJ databases">
        <title>Complete sequence of Caldivirga maquilingensis IC-167.</title>
        <authorList>
            <consortium name="US DOE Joint Genome Institute"/>
            <person name="Copeland A."/>
            <person name="Lucas S."/>
            <person name="Lapidus A."/>
            <person name="Barry K."/>
            <person name="Glavina del Rio T."/>
            <person name="Dalin E."/>
            <person name="Tice H."/>
            <person name="Pitluck S."/>
            <person name="Saunders E."/>
            <person name="Brettin T."/>
            <person name="Bruce D."/>
            <person name="Detter J.C."/>
            <person name="Han C."/>
            <person name="Schmutz J."/>
            <person name="Larimer F."/>
            <person name="Land M."/>
            <person name="Hauser L."/>
            <person name="Kyrpides N."/>
            <person name="Ivanova N."/>
            <person name="Biddle J.F."/>
            <person name="Zhang Z."/>
            <person name="Fitz-Gibbon S.T."/>
            <person name="Lowe T.M."/>
            <person name="Saltikov C."/>
            <person name="House C.H."/>
            <person name="Richardson P."/>
        </authorList>
    </citation>
    <scope>NUCLEOTIDE SEQUENCE [LARGE SCALE GENOMIC DNA]</scope>
    <source>
        <strain evidence="2">ATCC 700844 / DSM 13496 / JCM 10307 / IC-167</strain>
    </source>
</reference>
<evidence type="ECO:0000313" key="1">
    <source>
        <dbReference type="EMBL" id="ABW02373.1"/>
    </source>
</evidence>
<evidence type="ECO:0000313" key="2">
    <source>
        <dbReference type="Proteomes" id="UP000001137"/>
    </source>
</evidence>
<dbReference type="EMBL" id="CP000852">
    <property type="protein sequence ID" value="ABW02373.1"/>
    <property type="molecule type" value="Genomic_DNA"/>
</dbReference>
<name>A8M9F4_CALMQ</name>
<keyword evidence="2" id="KW-1185">Reference proteome</keyword>
<evidence type="ECO:0008006" key="3">
    <source>
        <dbReference type="Google" id="ProtNLM"/>
    </source>
</evidence>
<sequence>MSGFNNLGNGGSRVLAGILKNANSIISYMDSLRLEVKIRSVPKDPRNMVILACPEPSLASVVATEYLIDTLKMVEIGAIRIRGIEPAVTVIDGVAKLPYRLFYSQENGLIVVRQHIPIPIPIYREFIDKVISWAEENGVSKAVCLSTMPSLGPSESDNVYFVTDELTVSNLTNAGFIPLKETVVVGVEAEFLDAVLSRGTMSGILLLAESRLLTSINNLVRSGRLASYRDITYILNQTIGKFGPDVTAAVKLVKAISKLVNTEIKTDKLEEHASKYSFLVEKSIEEWARSLTAEEGKGTAPLVL</sequence>
<dbReference type="InterPro" id="IPR038389">
    <property type="entry name" value="PSMG2_sf"/>
</dbReference>
<dbReference type="AlphaFoldDB" id="A8M9F4"/>
<dbReference type="InterPro" id="IPR019151">
    <property type="entry name" value="Proteasome_assmbl_chaperone_2"/>
</dbReference>
<protein>
    <recommendedName>
        <fullName evidence="3">Proteasome assembly chaperone family protein</fullName>
    </recommendedName>
</protein>
<dbReference type="Gene3D" id="3.40.50.10900">
    <property type="entry name" value="PAC-like subunit"/>
    <property type="match status" value="1"/>
</dbReference>
<dbReference type="STRING" id="397948.Cmaq_1550"/>
<dbReference type="PANTHER" id="PTHR35610:SF3">
    <property type="entry name" value="PROTEASOME ASSEMBLY CHAPERONE FAMILY PROTEIN"/>
    <property type="match status" value="1"/>
</dbReference>
<accession>A8M9F4</accession>